<reference evidence="3 4" key="1">
    <citation type="submission" date="2021-02" db="EMBL/GenBank/DDBJ databases">
        <title>Paracoccus methylovroum sp.nov., a new methanol and methylamine utilizing methylotrophic denitrifer.</title>
        <authorList>
            <person name="Timsy T."/>
            <person name="Behrendt U."/>
            <person name="Ulrich A."/>
            <person name="Spanner T."/>
            <person name="Foesel B.U."/>
            <person name="Horn M.A."/>
            <person name="Kolb S."/>
        </authorList>
    </citation>
    <scope>NUCLEOTIDE SEQUENCE [LARGE SCALE GENOMIC DNA]</scope>
    <source>
        <strain evidence="3 4">H4-D09</strain>
        <plasmid evidence="3 4">p2</plasmid>
    </source>
</reference>
<dbReference type="InterPro" id="IPR038507">
    <property type="entry name" value="YcnI-like_sf"/>
</dbReference>
<gene>
    <name evidence="3" type="ORF">JWJ88_20865</name>
</gene>
<keyword evidence="3" id="KW-0614">Plasmid</keyword>
<evidence type="ECO:0000256" key="1">
    <source>
        <dbReference type="SAM" id="SignalP"/>
    </source>
</evidence>
<evidence type="ECO:0000313" key="4">
    <source>
        <dbReference type="Proteomes" id="UP000663629"/>
    </source>
</evidence>
<proteinExistence type="predicted"/>
<keyword evidence="4" id="KW-1185">Reference proteome</keyword>
<dbReference type="InterPro" id="IPR012533">
    <property type="entry name" value="YcnI-copper_dom"/>
</dbReference>
<name>A0ABX7JQX9_9RHOB</name>
<sequence>MMKTAITVLLLAAPLSMPAMAHIHLNPEQAQRGETVELAFVVGHGCAGAPTTALRVALPVGLADVVPVEKPGWQVSVLPDEIGWQGGPLADGRKEGFSLRATLTADAPDTIAIPVIQICGDIQTRWIEPGANADNPAPVLRVLPAR</sequence>
<keyword evidence="1" id="KW-0732">Signal</keyword>
<accession>A0ABX7JQX9</accession>
<dbReference type="Proteomes" id="UP000663629">
    <property type="component" value="Plasmid p2"/>
</dbReference>
<feature type="signal peptide" evidence="1">
    <location>
        <begin position="1"/>
        <end position="21"/>
    </location>
</feature>
<dbReference type="EMBL" id="CP070372">
    <property type="protein sequence ID" value="QRZ16264.1"/>
    <property type="molecule type" value="Genomic_DNA"/>
</dbReference>
<dbReference type="Gene3D" id="2.60.40.2230">
    <property type="entry name" value="Uncharacterised protein YcnI-like PF07987, DUF1775"/>
    <property type="match status" value="1"/>
</dbReference>
<dbReference type="Pfam" id="PF07987">
    <property type="entry name" value="DUF1775"/>
    <property type="match status" value="2"/>
</dbReference>
<evidence type="ECO:0000259" key="2">
    <source>
        <dbReference type="Pfam" id="PF07987"/>
    </source>
</evidence>
<protein>
    <submittedName>
        <fullName evidence="3">YcnI family protein</fullName>
    </submittedName>
</protein>
<feature type="domain" description="YncI copper-binding" evidence="2">
    <location>
        <begin position="80"/>
        <end position="142"/>
    </location>
</feature>
<feature type="domain" description="YncI copper-binding" evidence="2">
    <location>
        <begin position="22"/>
        <end position="77"/>
    </location>
</feature>
<evidence type="ECO:0000313" key="3">
    <source>
        <dbReference type="EMBL" id="QRZ16264.1"/>
    </source>
</evidence>
<organism evidence="3 4">
    <name type="scientific">Paracoccus methylovorus</name>
    <dbReference type="NCBI Taxonomy" id="2812658"/>
    <lineage>
        <taxon>Bacteria</taxon>
        <taxon>Pseudomonadati</taxon>
        <taxon>Pseudomonadota</taxon>
        <taxon>Alphaproteobacteria</taxon>
        <taxon>Rhodobacterales</taxon>
        <taxon>Paracoccaceae</taxon>
        <taxon>Paracoccus</taxon>
    </lineage>
</organism>
<geneLocation type="plasmid" evidence="3 4">
    <name>p2</name>
</geneLocation>
<dbReference type="CDD" id="cd08545">
    <property type="entry name" value="YcnI_like"/>
    <property type="match status" value="1"/>
</dbReference>
<feature type="chain" id="PRO_5046759035" evidence="1">
    <location>
        <begin position="22"/>
        <end position="146"/>
    </location>
</feature>